<dbReference type="SUPFAM" id="SSF52540">
    <property type="entry name" value="P-loop containing nucleoside triphosphate hydrolases"/>
    <property type="match status" value="1"/>
</dbReference>
<dbReference type="EMBL" id="CANTUO010000002">
    <property type="protein sequence ID" value="CAI5757542.1"/>
    <property type="molecule type" value="Genomic_DNA"/>
</dbReference>
<evidence type="ECO:0000313" key="7">
    <source>
        <dbReference type="Proteomes" id="UP001152885"/>
    </source>
</evidence>
<keyword evidence="2" id="KW-0547">Nucleotide-binding</keyword>
<evidence type="ECO:0000256" key="4">
    <source>
        <dbReference type="SAM" id="MobiDB-lite"/>
    </source>
</evidence>
<dbReference type="InterPro" id="IPR052780">
    <property type="entry name" value="AAA_Catabolism_Regulators"/>
</dbReference>
<proteinExistence type="inferred from homology"/>
<evidence type="ECO:0000256" key="2">
    <source>
        <dbReference type="RuleBase" id="RU004560"/>
    </source>
</evidence>
<dbReference type="OrthoDB" id="416553at2759"/>
<dbReference type="GO" id="GO:0005525">
    <property type="term" value="F:GTP binding"/>
    <property type="evidence" value="ECO:0007669"/>
    <property type="project" value="UniProtKB-KW"/>
</dbReference>
<protein>
    <recommendedName>
        <fullName evidence="5">Septin-type G domain-containing protein</fullName>
    </recommendedName>
</protein>
<evidence type="ECO:0000256" key="1">
    <source>
        <dbReference type="ARBA" id="ARBA00004266"/>
    </source>
</evidence>
<name>A0A9W4TUU1_9ASCO</name>
<evidence type="ECO:0000259" key="5">
    <source>
        <dbReference type="PROSITE" id="PS51719"/>
    </source>
</evidence>
<feature type="compositionally biased region" description="Low complexity" evidence="4">
    <location>
        <begin position="446"/>
        <end position="464"/>
    </location>
</feature>
<dbReference type="CDD" id="cd01850">
    <property type="entry name" value="CDC_Septin"/>
    <property type="match status" value="1"/>
</dbReference>
<dbReference type="GO" id="GO:0045944">
    <property type="term" value="P:positive regulation of transcription by RNA polymerase II"/>
    <property type="evidence" value="ECO:0007669"/>
    <property type="project" value="TreeGrafter"/>
</dbReference>
<dbReference type="Proteomes" id="UP001152885">
    <property type="component" value="Unassembled WGS sequence"/>
</dbReference>
<dbReference type="FunFam" id="3.40.50.300:FF:000238">
    <property type="entry name" value="Cell division control 12"/>
    <property type="match status" value="1"/>
</dbReference>
<dbReference type="Gene3D" id="3.40.50.300">
    <property type="entry name" value="P-loop containing nucleotide triphosphate hydrolases"/>
    <property type="match status" value="1"/>
</dbReference>
<keyword evidence="7" id="KW-1185">Reference proteome</keyword>
<gene>
    <name evidence="6" type="ORF">CANVERA_P2056</name>
</gene>
<feature type="coiled-coil region" evidence="3">
    <location>
        <begin position="348"/>
        <end position="393"/>
    </location>
</feature>
<evidence type="ECO:0000313" key="6">
    <source>
        <dbReference type="EMBL" id="CAI5757542.1"/>
    </source>
</evidence>
<dbReference type="PANTHER" id="PTHR31644:SF2">
    <property type="entry name" value="TRANSCRIPTIONAL ACTIVATOR ARO80-RELATED"/>
    <property type="match status" value="1"/>
</dbReference>
<dbReference type="GO" id="GO:0005938">
    <property type="term" value="C:cell cortex"/>
    <property type="evidence" value="ECO:0007669"/>
    <property type="project" value="UniProtKB-ARBA"/>
</dbReference>
<dbReference type="GO" id="GO:0000981">
    <property type="term" value="F:DNA-binding transcription factor activity, RNA polymerase II-specific"/>
    <property type="evidence" value="ECO:0007669"/>
    <property type="project" value="TreeGrafter"/>
</dbReference>
<comment type="caution">
    <text evidence="6">The sequence shown here is derived from an EMBL/GenBank/DDBJ whole genome shotgun (WGS) entry which is preliminary data.</text>
</comment>
<dbReference type="Pfam" id="PF00735">
    <property type="entry name" value="Septin"/>
    <property type="match status" value="1"/>
</dbReference>
<dbReference type="GO" id="GO:0009074">
    <property type="term" value="P:aromatic amino acid family catabolic process"/>
    <property type="evidence" value="ECO:0007669"/>
    <property type="project" value="TreeGrafter"/>
</dbReference>
<reference evidence="6" key="1">
    <citation type="submission" date="2022-12" db="EMBL/GenBank/DDBJ databases">
        <authorList>
            <person name="Brejova B."/>
        </authorList>
    </citation>
    <scope>NUCLEOTIDE SEQUENCE</scope>
</reference>
<dbReference type="InterPro" id="IPR027417">
    <property type="entry name" value="P-loop_NTPase"/>
</dbReference>
<comment type="subcellular location">
    <subcellularLocation>
        <location evidence="1">Bud neck</location>
    </subcellularLocation>
</comment>
<sequence>MPEPVGIANLPNQRYKIVSKEGATFTIMVAGESGLGKTTFINTLFQTSLKPHQDPTSRHNKFTSPHQTVEIDIVRALLEEKNFKIRLNIIDTPGFGNNVNNHDSWVPIIDFIDDQHESFMKQEQQPTRLNKKDLRVHACLYFIRPTGHSLKPLDIEIMKRLSTRVNLIPIIAKADTLSPRELDIFKTRIREIIEAQDISIYTPPLELDDQASAEHAKQLIESMPFAIIGSEEEVEIGPGQFVRGRKYPWGIVEVENDQHCDFKKLRSLLLRTNMLDLILSTNELHFETFRSIKLGGDENEEQQENNEEVTNERGEIIKKSSNKKPRRFHNPKFKEEEDALKKFFTEQVKAEEQRFRQWETNIINERNRLNQDLEEMQSKLKVLEEQVKKLQIAKLKCDLGPVDNPHDGKCARCLRERKDCVFVESKRGGAANVINGKRKKRKLDLNSISQSNSPESQSHSPYSNFEKPNLPKLPQQNYQKLPGVNSLLNEENKLSPPIPTTQNSSPNQFNTMEGALVFLASAAGTIAKADERDNIDAQAKYNQIESQIHEKIDTPKIQHESYIPEYIKPTGKRMSVPAAENGFAVRPKASNKLSNIEYIGPKPNGILTEEESERLIDLFFTTMHPFFPHIPQFLHSSKVLAGYPILLCAILTISSRYHPFDDNTSTNMNGNVPRNIEVHDRLWLYVQRLISQTVWAEASTRSIGTIFAFLLFTEWNPRAIHWRWSDYANKAEEQNEESNSMPAIDYPSDGTNFTGLGAMRRSHRMAWMLIGSAVRLAQDMGFMEISSKVFIATHIAEINSVMDISRRSMLAHSLSEVDLDEDEITEEYMEEVEEEDDDDFKIMRMTEEDLKKLANEYTLKFTKAQKAQIELLQIMSLGHESLYGYKAQLGQLSQRQNLSVLNIISPLINNWGRKYKQFLQPSKPKNNWQRANSKSEVTEIIEKESFIFEYNYVKLYIYSLALNPSPKKIVDKKLQKSVTLKLDELSKSAKYIEQAFMSANEMLFSAHRIHKSKLLRFMPVRWLTRMVRAVAFIVKCYLTITAHKKNTTNNLDETDGYDPTILSLSMISIDDISQSIQRAALTLRDCSPDELHLCTRYSNVLMYLYSEMKAKKNNRDQEEEFELPTEPPMEYNFKPVEVNNTTPLDMIGDSEVMEWFMNNRNIGLDFVAPWTEMIEQQLNLNDQFNFDQV</sequence>
<feature type="region of interest" description="Disordered" evidence="4">
    <location>
        <begin position="433"/>
        <end position="478"/>
    </location>
</feature>
<accession>A0A9W4TUU1</accession>
<dbReference type="PANTHER" id="PTHR31644">
    <property type="entry name" value="TRANSCRIPTIONAL ACTIVATOR ARO80-RELATED"/>
    <property type="match status" value="1"/>
</dbReference>
<dbReference type="PROSITE" id="PS51719">
    <property type="entry name" value="G_SEPTIN"/>
    <property type="match status" value="1"/>
</dbReference>
<dbReference type="InterPro" id="IPR030379">
    <property type="entry name" value="G_SEPTIN_dom"/>
</dbReference>
<dbReference type="GO" id="GO:0032156">
    <property type="term" value="C:septin cytoskeleton"/>
    <property type="evidence" value="ECO:0007669"/>
    <property type="project" value="UniProtKB-ARBA"/>
</dbReference>
<dbReference type="GO" id="GO:0005935">
    <property type="term" value="C:cellular bud neck"/>
    <property type="evidence" value="ECO:0007669"/>
    <property type="project" value="UniProtKB-SubCell"/>
</dbReference>
<feature type="domain" description="Septin-type G" evidence="5">
    <location>
        <begin position="21"/>
        <end position="296"/>
    </location>
</feature>
<keyword evidence="3" id="KW-0175">Coiled coil</keyword>
<evidence type="ECO:0000256" key="3">
    <source>
        <dbReference type="SAM" id="Coils"/>
    </source>
</evidence>
<dbReference type="InterPro" id="IPR016491">
    <property type="entry name" value="Septin"/>
</dbReference>
<organism evidence="6 7">
    <name type="scientific">Candida verbasci</name>
    <dbReference type="NCBI Taxonomy" id="1227364"/>
    <lineage>
        <taxon>Eukaryota</taxon>
        <taxon>Fungi</taxon>
        <taxon>Dikarya</taxon>
        <taxon>Ascomycota</taxon>
        <taxon>Saccharomycotina</taxon>
        <taxon>Pichiomycetes</taxon>
        <taxon>Debaryomycetaceae</taxon>
        <taxon>Candida/Lodderomyces clade</taxon>
        <taxon>Candida</taxon>
    </lineage>
</organism>
<comment type="similarity">
    <text evidence="2">Belongs to the TRAFAC class TrmE-Era-EngA-EngB-Septin-like GTPase superfamily. Septin GTPase family.</text>
</comment>
<dbReference type="CDD" id="cd12148">
    <property type="entry name" value="fungal_TF_MHR"/>
    <property type="match status" value="1"/>
</dbReference>
<keyword evidence="2" id="KW-0342">GTP-binding</keyword>
<dbReference type="AlphaFoldDB" id="A0A9W4TUU1"/>
<dbReference type="GO" id="GO:0005634">
    <property type="term" value="C:nucleus"/>
    <property type="evidence" value="ECO:0007669"/>
    <property type="project" value="TreeGrafter"/>
</dbReference>